<evidence type="ECO:0000313" key="3">
    <source>
        <dbReference type="Proteomes" id="UP000184109"/>
    </source>
</evidence>
<accession>A0A1M5S4U0</accession>
<evidence type="ECO:0000256" key="1">
    <source>
        <dbReference type="SAM" id="Phobius"/>
    </source>
</evidence>
<dbReference type="RefSeq" id="WP_073117746.1">
    <property type="nucleotide sequence ID" value="NZ_BMEN01000005.1"/>
</dbReference>
<dbReference type="Pfam" id="PF13593">
    <property type="entry name" value="SBF_like"/>
    <property type="match status" value="1"/>
</dbReference>
<keyword evidence="3" id="KW-1185">Reference proteome</keyword>
<keyword evidence="1" id="KW-0812">Transmembrane</keyword>
<keyword evidence="1" id="KW-1133">Transmembrane helix</keyword>
<feature type="transmembrane region" description="Helical" evidence="1">
    <location>
        <begin position="232"/>
        <end position="255"/>
    </location>
</feature>
<dbReference type="Proteomes" id="UP000184109">
    <property type="component" value="Unassembled WGS sequence"/>
</dbReference>
<dbReference type="EMBL" id="FQXQ01000001">
    <property type="protein sequence ID" value="SHH33504.1"/>
    <property type="molecule type" value="Genomic_DNA"/>
</dbReference>
<protein>
    <submittedName>
        <fullName evidence="2">Solute carrier family 10 (Sodium/bile acid cotransporter), member 7</fullName>
    </submittedName>
</protein>
<feature type="transmembrane region" description="Helical" evidence="1">
    <location>
        <begin position="267"/>
        <end position="289"/>
    </location>
</feature>
<feature type="transmembrane region" description="Helical" evidence="1">
    <location>
        <begin position="207"/>
        <end position="226"/>
    </location>
</feature>
<feature type="transmembrane region" description="Helical" evidence="1">
    <location>
        <begin position="134"/>
        <end position="156"/>
    </location>
</feature>
<feature type="transmembrane region" description="Helical" evidence="1">
    <location>
        <begin position="42"/>
        <end position="60"/>
    </location>
</feature>
<dbReference type="PIRSF" id="PIRSF026166">
    <property type="entry name" value="UCP026166"/>
    <property type="match status" value="1"/>
</dbReference>
<dbReference type="GO" id="GO:0005886">
    <property type="term" value="C:plasma membrane"/>
    <property type="evidence" value="ECO:0007669"/>
    <property type="project" value="TreeGrafter"/>
</dbReference>
<keyword evidence="1" id="KW-0472">Membrane</keyword>
<name>A0A1M5S4U0_9FLAO</name>
<feature type="transmembrane region" description="Helical" evidence="1">
    <location>
        <begin position="103"/>
        <end position="127"/>
    </location>
</feature>
<dbReference type="InterPro" id="IPR038770">
    <property type="entry name" value="Na+/solute_symporter_sf"/>
</dbReference>
<organism evidence="2 3">
    <name type="scientific">Wenyingzhuangia marina</name>
    <dbReference type="NCBI Taxonomy" id="1195760"/>
    <lineage>
        <taxon>Bacteria</taxon>
        <taxon>Pseudomonadati</taxon>
        <taxon>Bacteroidota</taxon>
        <taxon>Flavobacteriia</taxon>
        <taxon>Flavobacteriales</taxon>
        <taxon>Flavobacteriaceae</taxon>
        <taxon>Wenyingzhuangia</taxon>
    </lineage>
</organism>
<feature type="transmembrane region" description="Helical" evidence="1">
    <location>
        <begin position="168"/>
        <end position="186"/>
    </location>
</feature>
<feature type="transmembrane region" description="Helical" evidence="1">
    <location>
        <begin position="295"/>
        <end position="317"/>
    </location>
</feature>
<sequence length="329" mass="35846">MSIALPQLKSIKIDKFILSLFSAIIIAFLFPTGAGMLHLKQVTEIGIGFIFFFYGLKLSFTEVAQGLKNYKLHVLIQLSTFVLFPLILLGLKSFLIGLIGETFWIGLFFLAALPSTVSSSVVMVSLAKGNVPSAIFNASISGLIGAFVTPLWIGIIVSQSGGMSLGDVFLKLIIQILLPLVIGLLLNKKLGHIAKKNSSKIALYDKTIIVLIVYASFCTSILAHMFDGISFLNFVFLFSAVFCLFWLVIGIIYFISLKLNLSLADRITATFCGTKKSLVHASAMVNIIFANNVSASLFLLPVMLYHITQIVILAIVANRIGKRTLNEAA</sequence>
<dbReference type="PANTHER" id="PTHR18640:SF5">
    <property type="entry name" value="SODIUM_BILE ACID COTRANSPORTER 7"/>
    <property type="match status" value="1"/>
</dbReference>
<dbReference type="Gene3D" id="1.20.1530.20">
    <property type="match status" value="1"/>
</dbReference>
<gene>
    <name evidence="2" type="ORF">SAMN05444281_0127</name>
</gene>
<feature type="transmembrane region" description="Helical" evidence="1">
    <location>
        <begin position="16"/>
        <end position="36"/>
    </location>
</feature>
<proteinExistence type="predicted"/>
<dbReference type="AlphaFoldDB" id="A0A1M5S4U0"/>
<dbReference type="STRING" id="1195760.SAMN05444281_0127"/>
<evidence type="ECO:0000313" key="2">
    <source>
        <dbReference type="EMBL" id="SHH33504.1"/>
    </source>
</evidence>
<feature type="transmembrane region" description="Helical" evidence="1">
    <location>
        <begin position="72"/>
        <end position="91"/>
    </location>
</feature>
<dbReference type="PANTHER" id="PTHR18640">
    <property type="entry name" value="SOLUTE CARRIER FAMILY 10 MEMBER 7"/>
    <property type="match status" value="1"/>
</dbReference>
<reference evidence="3" key="1">
    <citation type="submission" date="2016-11" db="EMBL/GenBank/DDBJ databases">
        <authorList>
            <person name="Varghese N."/>
            <person name="Submissions S."/>
        </authorList>
    </citation>
    <scope>NUCLEOTIDE SEQUENCE [LARGE SCALE GENOMIC DNA]</scope>
    <source>
        <strain evidence="3">DSM 100572</strain>
    </source>
</reference>
<dbReference type="InterPro" id="IPR016833">
    <property type="entry name" value="Put_Na-Bile_cotransptr"/>
</dbReference>